<accession>A0A9Q0GP30</accession>
<name>A0A9Q0GP30_9MAGN</name>
<proteinExistence type="predicted"/>
<organism evidence="2 3">
    <name type="scientific">Protea cynaroides</name>
    <dbReference type="NCBI Taxonomy" id="273540"/>
    <lineage>
        <taxon>Eukaryota</taxon>
        <taxon>Viridiplantae</taxon>
        <taxon>Streptophyta</taxon>
        <taxon>Embryophyta</taxon>
        <taxon>Tracheophyta</taxon>
        <taxon>Spermatophyta</taxon>
        <taxon>Magnoliopsida</taxon>
        <taxon>Proteales</taxon>
        <taxon>Proteaceae</taxon>
        <taxon>Protea</taxon>
    </lineage>
</organism>
<dbReference type="Proteomes" id="UP001141806">
    <property type="component" value="Unassembled WGS sequence"/>
</dbReference>
<evidence type="ECO:0000313" key="2">
    <source>
        <dbReference type="EMBL" id="KAJ4945377.1"/>
    </source>
</evidence>
<evidence type="ECO:0000313" key="3">
    <source>
        <dbReference type="Proteomes" id="UP001141806"/>
    </source>
</evidence>
<keyword evidence="3" id="KW-1185">Reference proteome</keyword>
<sequence>MTRQAIVDSTFIGDGLSQNRDMQARDSLLPDREAFSNPSPTFLSVPPTSRLIYYLFQFPALRQDDESGKAGIESLNREYRISDSRFQSVYSQLGRKSSFSQWASRSNLESSYSPKAPSKKTDARANAQRMSALARRRCLLDG</sequence>
<gene>
    <name evidence="2" type="ORF">NE237_016345</name>
</gene>
<protein>
    <submittedName>
        <fullName evidence="2">Uncharacterized protein</fullName>
    </submittedName>
</protein>
<dbReference type="AlphaFoldDB" id="A0A9Q0GP30"/>
<feature type="region of interest" description="Disordered" evidence="1">
    <location>
        <begin position="104"/>
        <end position="127"/>
    </location>
</feature>
<comment type="caution">
    <text evidence="2">The sequence shown here is derived from an EMBL/GenBank/DDBJ whole genome shotgun (WGS) entry which is preliminary data.</text>
</comment>
<feature type="compositionally biased region" description="Polar residues" evidence="1">
    <location>
        <begin position="104"/>
        <end position="113"/>
    </location>
</feature>
<reference evidence="2" key="1">
    <citation type="journal article" date="2023" name="Plant J.">
        <title>The genome of the king protea, Protea cynaroides.</title>
        <authorList>
            <person name="Chang J."/>
            <person name="Duong T.A."/>
            <person name="Schoeman C."/>
            <person name="Ma X."/>
            <person name="Roodt D."/>
            <person name="Barker N."/>
            <person name="Li Z."/>
            <person name="Van de Peer Y."/>
            <person name="Mizrachi E."/>
        </authorList>
    </citation>
    <scope>NUCLEOTIDE SEQUENCE</scope>
    <source>
        <tissue evidence="2">Young leaves</tissue>
    </source>
</reference>
<dbReference type="EMBL" id="JAMYWD010001023">
    <property type="protein sequence ID" value="KAJ4945377.1"/>
    <property type="molecule type" value="Genomic_DNA"/>
</dbReference>
<evidence type="ECO:0000256" key="1">
    <source>
        <dbReference type="SAM" id="MobiDB-lite"/>
    </source>
</evidence>